<dbReference type="Proteomes" id="UP000467841">
    <property type="component" value="Unassembled WGS sequence"/>
</dbReference>
<sequence>MNRRLEGDLGGIKQRFHLAWLGDIGLNNNRSCGVIDDDPRTEFSEVDRYSSPNSTRGAGDYGDSAGEGKRQLRN</sequence>
<dbReference type="AlphaFoldDB" id="A0A6D2JV45"/>
<feature type="region of interest" description="Disordered" evidence="1">
    <location>
        <begin position="31"/>
        <end position="74"/>
    </location>
</feature>
<proteinExistence type="predicted"/>
<name>A0A6D2JV45_9BRAS</name>
<comment type="caution">
    <text evidence="2">The sequence shown here is derived from an EMBL/GenBank/DDBJ whole genome shotgun (WGS) entry which is preliminary data.</text>
</comment>
<evidence type="ECO:0000256" key="1">
    <source>
        <dbReference type="SAM" id="MobiDB-lite"/>
    </source>
</evidence>
<gene>
    <name evidence="2" type="ORF">MERR_LOCUS28318</name>
</gene>
<accession>A0A6D2JV45</accession>
<organism evidence="2 3">
    <name type="scientific">Microthlaspi erraticum</name>
    <dbReference type="NCBI Taxonomy" id="1685480"/>
    <lineage>
        <taxon>Eukaryota</taxon>
        <taxon>Viridiplantae</taxon>
        <taxon>Streptophyta</taxon>
        <taxon>Embryophyta</taxon>
        <taxon>Tracheophyta</taxon>
        <taxon>Spermatophyta</taxon>
        <taxon>Magnoliopsida</taxon>
        <taxon>eudicotyledons</taxon>
        <taxon>Gunneridae</taxon>
        <taxon>Pentapetalae</taxon>
        <taxon>rosids</taxon>
        <taxon>malvids</taxon>
        <taxon>Brassicales</taxon>
        <taxon>Brassicaceae</taxon>
        <taxon>Coluteocarpeae</taxon>
        <taxon>Microthlaspi</taxon>
    </lineage>
</organism>
<evidence type="ECO:0000313" key="2">
    <source>
        <dbReference type="EMBL" id="CAA7041083.1"/>
    </source>
</evidence>
<evidence type="ECO:0000313" key="3">
    <source>
        <dbReference type="Proteomes" id="UP000467841"/>
    </source>
</evidence>
<protein>
    <submittedName>
        <fullName evidence="2">Uncharacterized protein</fullName>
    </submittedName>
</protein>
<reference evidence="2" key="1">
    <citation type="submission" date="2020-01" db="EMBL/GenBank/DDBJ databases">
        <authorList>
            <person name="Mishra B."/>
        </authorList>
    </citation>
    <scope>NUCLEOTIDE SEQUENCE [LARGE SCALE GENOMIC DNA]</scope>
</reference>
<dbReference type="EMBL" id="CACVBM020001240">
    <property type="protein sequence ID" value="CAA7041083.1"/>
    <property type="molecule type" value="Genomic_DNA"/>
</dbReference>
<keyword evidence="3" id="KW-1185">Reference proteome</keyword>
<feature type="compositionally biased region" description="Basic and acidic residues" evidence="1">
    <location>
        <begin position="37"/>
        <end position="48"/>
    </location>
</feature>